<protein>
    <submittedName>
        <fullName evidence="2">Uncharacterized protein</fullName>
    </submittedName>
</protein>
<dbReference type="AlphaFoldDB" id="A0A1W1D191"/>
<sequence length="81" mass="9742">MENLEENIEILEHNLSSLNDYVYQLEERTNSNNTYKQDELKKKIIEMYEDGKDVLLIENTLDVPRAKIEMVLKFHKLQTER</sequence>
<name>A0A1W1D191_9ZZZZ</name>
<organism evidence="2">
    <name type="scientific">hydrothermal vent metagenome</name>
    <dbReference type="NCBI Taxonomy" id="652676"/>
    <lineage>
        <taxon>unclassified sequences</taxon>
        <taxon>metagenomes</taxon>
        <taxon>ecological metagenomes</taxon>
    </lineage>
</organism>
<dbReference type="EMBL" id="FPHM01000314">
    <property type="protein sequence ID" value="SFV71783.1"/>
    <property type="molecule type" value="Genomic_DNA"/>
</dbReference>
<feature type="coiled-coil region" evidence="1">
    <location>
        <begin position="1"/>
        <end position="28"/>
    </location>
</feature>
<reference evidence="2" key="1">
    <citation type="submission" date="2016-10" db="EMBL/GenBank/DDBJ databases">
        <authorList>
            <person name="de Groot N.N."/>
        </authorList>
    </citation>
    <scope>NUCLEOTIDE SEQUENCE</scope>
</reference>
<accession>A0A1W1D191</accession>
<gene>
    <name evidence="2" type="ORF">MNB_SV-13-247</name>
</gene>
<evidence type="ECO:0000313" key="2">
    <source>
        <dbReference type="EMBL" id="SFV71783.1"/>
    </source>
</evidence>
<keyword evidence="1" id="KW-0175">Coiled coil</keyword>
<proteinExistence type="predicted"/>
<evidence type="ECO:0000256" key="1">
    <source>
        <dbReference type="SAM" id="Coils"/>
    </source>
</evidence>